<keyword evidence="3" id="KW-1185">Reference proteome</keyword>
<proteinExistence type="predicted"/>
<dbReference type="RefSeq" id="WP_274996626.1">
    <property type="nucleotide sequence ID" value="NZ_JAJQQP010000013.1"/>
</dbReference>
<sequence length="167" mass="18226">MNLDDIEIESHDTGDGHCEVTLMWAIEWPDEPLPSELLDGDVAARPVWVARRKAAGRLARVLAASLDDLDATRARHGCGPLYYDHHTPGCHAWAPPEVLLPCSGDWGNSPMVSVHVPPAEAKAWVARLTERLQAVCADDQAMPDAGHTADAEPRLLRTTTDRAKETP</sequence>
<protein>
    <submittedName>
        <fullName evidence="2">Uncharacterized protein</fullName>
    </submittedName>
</protein>
<organism evidence="2 3">
    <name type="scientific">Promicromonospora iranensis</name>
    <dbReference type="NCBI Taxonomy" id="1105144"/>
    <lineage>
        <taxon>Bacteria</taxon>
        <taxon>Bacillati</taxon>
        <taxon>Actinomycetota</taxon>
        <taxon>Actinomycetes</taxon>
        <taxon>Micrococcales</taxon>
        <taxon>Promicromonosporaceae</taxon>
        <taxon>Promicromonospora</taxon>
    </lineage>
</organism>
<feature type="region of interest" description="Disordered" evidence="1">
    <location>
        <begin position="143"/>
        <end position="167"/>
    </location>
</feature>
<evidence type="ECO:0000256" key="1">
    <source>
        <dbReference type="SAM" id="MobiDB-lite"/>
    </source>
</evidence>
<comment type="caution">
    <text evidence="2">The sequence shown here is derived from an EMBL/GenBank/DDBJ whole genome shotgun (WGS) entry which is preliminary data.</text>
</comment>
<reference evidence="2 3" key="1">
    <citation type="submission" date="2023-07" db="EMBL/GenBank/DDBJ databases">
        <title>Sequencing the genomes of 1000 actinobacteria strains.</title>
        <authorList>
            <person name="Klenk H.-P."/>
        </authorList>
    </citation>
    <scope>NUCLEOTIDE SEQUENCE [LARGE SCALE GENOMIC DNA]</scope>
    <source>
        <strain evidence="2 3">DSM 45554</strain>
    </source>
</reference>
<evidence type="ECO:0000313" key="3">
    <source>
        <dbReference type="Proteomes" id="UP001183585"/>
    </source>
</evidence>
<dbReference type="Proteomes" id="UP001183585">
    <property type="component" value="Unassembled WGS sequence"/>
</dbReference>
<gene>
    <name evidence="2" type="ORF">J2S48_005196</name>
</gene>
<feature type="compositionally biased region" description="Basic and acidic residues" evidence="1">
    <location>
        <begin position="147"/>
        <end position="167"/>
    </location>
</feature>
<dbReference type="EMBL" id="JAVDYE010000001">
    <property type="protein sequence ID" value="MDR7385681.1"/>
    <property type="molecule type" value="Genomic_DNA"/>
</dbReference>
<name>A0ABU2CWN9_9MICO</name>
<evidence type="ECO:0000313" key="2">
    <source>
        <dbReference type="EMBL" id="MDR7385681.1"/>
    </source>
</evidence>
<accession>A0ABU2CWN9</accession>